<evidence type="ECO:0000313" key="1">
    <source>
        <dbReference type="EMBL" id="HCO24204.1"/>
    </source>
</evidence>
<protein>
    <submittedName>
        <fullName evidence="1">Uncharacterized protein</fullName>
    </submittedName>
</protein>
<proteinExistence type="predicted"/>
<dbReference type="EMBL" id="DQAY01000083">
    <property type="protein sequence ID" value="HCO24204.1"/>
    <property type="molecule type" value="Genomic_DNA"/>
</dbReference>
<gene>
    <name evidence="1" type="ORF">DIT97_14605</name>
</gene>
<comment type="caution">
    <text evidence="1">The sequence shown here is derived from an EMBL/GenBank/DDBJ whole genome shotgun (WGS) entry which is preliminary data.</text>
</comment>
<sequence>MRLSLREHYQSPSAQMPALLRSLIGRTSPPARYQLALSQRRVLFRTIKLIDPLVVLITVCEHAPGLRTTCA</sequence>
<dbReference type="AlphaFoldDB" id="A0A3D3R5R9"/>
<accession>A0A3D3R5R9</accession>
<name>A0A3D3R5R9_9PLAN</name>
<evidence type="ECO:0000313" key="2">
    <source>
        <dbReference type="Proteomes" id="UP000263642"/>
    </source>
</evidence>
<organism evidence="1 2">
    <name type="scientific">Gimesia maris</name>
    <dbReference type="NCBI Taxonomy" id="122"/>
    <lineage>
        <taxon>Bacteria</taxon>
        <taxon>Pseudomonadati</taxon>
        <taxon>Planctomycetota</taxon>
        <taxon>Planctomycetia</taxon>
        <taxon>Planctomycetales</taxon>
        <taxon>Planctomycetaceae</taxon>
        <taxon>Gimesia</taxon>
    </lineage>
</organism>
<reference evidence="1 2" key="1">
    <citation type="journal article" date="2018" name="Nat. Biotechnol.">
        <title>A standardized bacterial taxonomy based on genome phylogeny substantially revises the tree of life.</title>
        <authorList>
            <person name="Parks D.H."/>
            <person name="Chuvochina M."/>
            <person name="Waite D.W."/>
            <person name="Rinke C."/>
            <person name="Skarshewski A."/>
            <person name="Chaumeil P.A."/>
            <person name="Hugenholtz P."/>
        </authorList>
    </citation>
    <scope>NUCLEOTIDE SEQUENCE [LARGE SCALE GENOMIC DNA]</scope>
    <source>
        <strain evidence="1">UBA9375</strain>
    </source>
</reference>
<dbReference type="Proteomes" id="UP000263642">
    <property type="component" value="Unassembled WGS sequence"/>
</dbReference>